<protein>
    <submittedName>
        <fullName evidence="2">Uncharacterized protein</fullName>
    </submittedName>
</protein>
<organism evidence="2 3">
    <name type="scientific">Arctia plantaginis</name>
    <name type="common">Wood tiger moth</name>
    <name type="synonym">Phalaena plantaginis</name>
    <dbReference type="NCBI Taxonomy" id="874455"/>
    <lineage>
        <taxon>Eukaryota</taxon>
        <taxon>Metazoa</taxon>
        <taxon>Ecdysozoa</taxon>
        <taxon>Arthropoda</taxon>
        <taxon>Hexapoda</taxon>
        <taxon>Insecta</taxon>
        <taxon>Pterygota</taxon>
        <taxon>Neoptera</taxon>
        <taxon>Endopterygota</taxon>
        <taxon>Lepidoptera</taxon>
        <taxon>Glossata</taxon>
        <taxon>Ditrysia</taxon>
        <taxon>Noctuoidea</taxon>
        <taxon>Erebidae</taxon>
        <taxon>Arctiinae</taxon>
        <taxon>Arctia</taxon>
    </lineage>
</organism>
<evidence type="ECO:0000313" key="3">
    <source>
        <dbReference type="Proteomes" id="UP000494106"/>
    </source>
</evidence>
<sequence>MRAGTIQRMRVEYPKTPNPECRKAEWSPPLGDISECDSIYPRFLLESGVTRQIGNCVTVNPKKENMMAFCSVPEHREQGVRKVSGQRLVKCRLLPCGHDFKL</sequence>
<name>A0A8S1AN56_ARCPL</name>
<accession>A0A8S1AN56</accession>
<gene>
    <name evidence="2" type="ORF">APLA_LOCUS11627</name>
    <name evidence="1" type="ORF">APLA_LOCUS5130</name>
</gene>
<dbReference type="Proteomes" id="UP000494106">
    <property type="component" value="Unassembled WGS sequence"/>
</dbReference>
<dbReference type="EMBL" id="CADEBC010000532">
    <property type="protein sequence ID" value="CAB3248259.1"/>
    <property type="molecule type" value="Genomic_DNA"/>
</dbReference>
<evidence type="ECO:0000313" key="1">
    <source>
        <dbReference type="EMBL" id="CAB3231329.1"/>
    </source>
</evidence>
<proteinExistence type="predicted"/>
<comment type="caution">
    <text evidence="2">The sequence shown here is derived from an EMBL/GenBank/DDBJ whole genome shotgun (WGS) entry which is preliminary data.</text>
</comment>
<evidence type="ECO:0000313" key="2">
    <source>
        <dbReference type="EMBL" id="CAB3248259.1"/>
    </source>
</evidence>
<dbReference type="EMBL" id="CADEBD010000288">
    <property type="protein sequence ID" value="CAB3231329.1"/>
    <property type="molecule type" value="Genomic_DNA"/>
</dbReference>
<evidence type="ECO:0000313" key="4">
    <source>
        <dbReference type="Proteomes" id="UP000494256"/>
    </source>
</evidence>
<reference evidence="3 4" key="1">
    <citation type="submission" date="2020-04" db="EMBL/GenBank/DDBJ databases">
        <authorList>
            <person name="Wallbank WR R."/>
            <person name="Pardo Diaz C."/>
            <person name="Kozak K."/>
            <person name="Martin S."/>
            <person name="Jiggins C."/>
            <person name="Moest M."/>
            <person name="Warren A I."/>
            <person name="Byers J.R.P. K."/>
            <person name="Montejo-Kovacevich G."/>
            <person name="Yen C E."/>
        </authorList>
    </citation>
    <scope>NUCLEOTIDE SEQUENCE [LARGE SCALE GENOMIC DNA]</scope>
</reference>
<dbReference type="Proteomes" id="UP000494256">
    <property type="component" value="Unassembled WGS sequence"/>
</dbReference>
<keyword evidence="3" id="KW-1185">Reference proteome</keyword>
<dbReference type="AlphaFoldDB" id="A0A8S1AN56"/>